<proteinExistence type="predicted"/>
<accession>A0AAV0MSR3</accession>
<organism evidence="2 3">
    <name type="scientific">Linum tenue</name>
    <dbReference type="NCBI Taxonomy" id="586396"/>
    <lineage>
        <taxon>Eukaryota</taxon>
        <taxon>Viridiplantae</taxon>
        <taxon>Streptophyta</taxon>
        <taxon>Embryophyta</taxon>
        <taxon>Tracheophyta</taxon>
        <taxon>Spermatophyta</taxon>
        <taxon>Magnoliopsida</taxon>
        <taxon>eudicotyledons</taxon>
        <taxon>Gunneridae</taxon>
        <taxon>Pentapetalae</taxon>
        <taxon>rosids</taxon>
        <taxon>fabids</taxon>
        <taxon>Malpighiales</taxon>
        <taxon>Linaceae</taxon>
        <taxon>Linum</taxon>
    </lineage>
</organism>
<gene>
    <name evidence="2" type="ORF">LITE_LOCUS30215</name>
</gene>
<sequence length="153" mass="17477">MLGFASVHCKGICLGAGFASRRSGRKVVVGGVEEEGRQWCERPCTTRLWRQSTLLGCFEARRSDDCLEWAQRVMTAVDGGTFEEWCSLLWTLWKERNTQLFNGQKMPEEEIVTRASTYLATYRQQQGNEPIARTPQLLKRRRDGSAQEMGPSR</sequence>
<keyword evidence="3" id="KW-1185">Reference proteome</keyword>
<evidence type="ECO:0000313" key="2">
    <source>
        <dbReference type="EMBL" id="CAI0449511.1"/>
    </source>
</evidence>
<protein>
    <submittedName>
        <fullName evidence="2">Uncharacterized protein</fullName>
    </submittedName>
</protein>
<evidence type="ECO:0000313" key="3">
    <source>
        <dbReference type="Proteomes" id="UP001154282"/>
    </source>
</evidence>
<name>A0AAV0MSR3_9ROSI</name>
<comment type="caution">
    <text evidence="2">The sequence shown here is derived from an EMBL/GenBank/DDBJ whole genome shotgun (WGS) entry which is preliminary data.</text>
</comment>
<dbReference type="AlphaFoldDB" id="A0AAV0MSR3"/>
<feature type="region of interest" description="Disordered" evidence="1">
    <location>
        <begin position="130"/>
        <end position="153"/>
    </location>
</feature>
<dbReference type="EMBL" id="CAMGYJ010000007">
    <property type="protein sequence ID" value="CAI0449511.1"/>
    <property type="molecule type" value="Genomic_DNA"/>
</dbReference>
<evidence type="ECO:0000256" key="1">
    <source>
        <dbReference type="SAM" id="MobiDB-lite"/>
    </source>
</evidence>
<reference evidence="2" key="1">
    <citation type="submission" date="2022-08" db="EMBL/GenBank/DDBJ databases">
        <authorList>
            <person name="Gutierrez-Valencia J."/>
        </authorList>
    </citation>
    <scope>NUCLEOTIDE SEQUENCE</scope>
</reference>
<dbReference type="Proteomes" id="UP001154282">
    <property type="component" value="Unassembled WGS sequence"/>
</dbReference>